<name>A0AAD1Z4Y3_9LAMI</name>
<dbReference type="Gene3D" id="2.30.29.30">
    <property type="entry name" value="Pleckstrin-homology domain (PH domain)/Phosphotyrosine-binding domain (PTB)"/>
    <property type="match status" value="1"/>
</dbReference>
<evidence type="ECO:0000256" key="3">
    <source>
        <dbReference type="ARBA" id="ARBA00022490"/>
    </source>
</evidence>
<sequence length="105" mass="11959">MRLVPSDPNQLDTLFSVFCECAELNPGPIEEEEEVEHNWVFSVDQFEDVASDDEDSDLVVALNQTHSISANGNHDIARSVLQFQISDRRFEDAEEMKSDDKNGYH</sequence>
<evidence type="ECO:0000256" key="1">
    <source>
        <dbReference type="ARBA" id="ARBA00004123"/>
    </source>
</evidence>
<dbReference type="PANTHER" id="PTHR21399">
    <property type="entry name" value="CHLORIDE CONDUCTANCE REGULATORY PROTEIN ICLN"/>
    <property type="match status" value="1"/>
</dbReference>
<dbReference type="EMBL" id="OU503040">
    <property type="protein sequence ID" value="CAI9762363.1"/>
    <property type="molecule type" value="Genomic_DNA"/>
</dbReference>
<dbReference type="PANTHER" id="PTHR21399:SF0">
    <property type="entry name" value="METHYLOSOME SUBUNIT PICLN"/>
    <property type="match status" value="1"/>
</dbReference>
<organism evidence="5 6">
    <name type="scientific">Fraxinus pennsylvanica</name>
    <dbReference type="NCBI Taxonomy" id="56036"/>
    <lineage>
        <taxon>Eukaryota</taxon>
        <taxon>Viridiplantae</taxon>
        <taxon>Streptophyta</taxon>
        <taxon>Embryophyta</taxon>
        <taxon>Tracheophyta</taxon>
        <taxon>Spermatophyta</taxon>
        <taxon>Magnoliopsida</taxon>
        <taxon>eudicotyledons</taxon>
        <taxon>Gunneridae</taxon>
        <taxon>Pentapetalae</taxon>
        <taxon>asterids</taxon>
        <taxon>lamiids</taxon>
        <taxon>Lamiales</taxon>
        <taxon>Oleaceae</taxon>
        <taxon>Oleeae</taxon>
        <taxon>Fraxinus</taxon>
    </lineage>
</organism>
<keyword evidence="3" id="KW-0963">Cytoplasm</keyword>
<evidence type="ECO:0000313" key="5">
    <source>
        <dbReference type="EMBL" id="CAI9762363.1"/>
    </source>
</evidence>
<dbReference type="GO" id="GO:0045292">
    <property type="term" value="P:mRNA cis splicing, via spliceosome"/>
    <property type="evidence" value="ECO:0007669"/>
    <property type="project" value="TreeGrafter"/>
</dbReference>
<proteinExistence type="predicted"/>
<dbReference type="GO" id="GO:0005681">
    <property type="term" value="C:spliceosomal complex"/>
    <property type="evidence" value="ECO:0007669"/>
    <property type="project" value="TreeGrafter"/>
</dbReference>
<dbReference type="InterPro" id="IPR039924">
    <property type="entry name" value="ICln/Lot5/Saf5"/>
</dbReference>
<evidence type="ECO:0000256" key="2">
    <source>
        <dbReference type="ARBA" id="ARBA00004496"/>
    </source>
</evidence>
<dbReference type="Proteomes" id="UP000834106">
    <property type="component" value="Chromosome 5"/>
</dbReference>
<accession>A0AAD1Z4Y3</accession>
<evidence type="ECO:0008006" key="7">
    <source>
        <dbReference type="Google" id="ProtNLM"/>
    </source>
</evidence>
<dbReference type="InterPro" id="IPR011993">
    <property type="entry name" value="PH-like_dom_sf"/>
</dbReference>
<dbReference type="GO" id="GO:0005829">
    <property type="term" value="C:cytosol"/>
    <property type="evidence" value="ECO:0007669"/>
    <property type="project" value="TreeGrafter"/>
</dbReference>
<evidence type="ECO:0000313" key="6">
    <source>
        <dbReference type="Proteomes" id="UP000834106"/>
    </source>
</evidence>
<dbReference type="GO" id="GO:0000387">
    <property type="term" value="P:spliceosomal snRNP assembly"/>
    <property type="evidence" value="ECO:0007669"/>
    <property type="project" value="TreeGrafter"/>
</dbReference>
<evidence type="ECO:0000256" key="4">
    <source>
        <dbReference type="ARBA" id="ARBA00023242"/>
    </source>
</evidence>
<dbReference type="GO" id="GO:0034715">
    <property type="term" value="C:pICln-Sm protein complex"/>
    <property type="evidence" value="ECO:0007669"/>
    <property type="project" value="TreeGrafter"/>
</dbReference>
<keyword evidence="4" id="KW-0539">Nucleus</keyword>
<keyword evidence="6" id="KW-1185">Reference proteome</keyword>
<comment type="subcellular location">
    <subcellularLocation>
        <location evidence="2">Cytoplasm</location>
    </subcellularLocation>
    <subcellularLocation>
        <location evidence="1">Nucleus</location>
    </subcellularLocation>
</comment>
<protein>
    <recommendedName>
        <fullName evidence="7">Chloride conductance regulatory protein ICln</fullName>
    </recommendedName>
</protein>
<dbReference type="Pfam" id="PF03517">
    <property type="entry name" value="Voldacs"/>
    <property type="match status" value="1"/>
</dbReference>
<dbReference type="AlphaFoldDB" id="A0AAD1Z4Y3"/>
<reference evidence="5" key="1">
    <citation type="submission" date="2023-05" db="EMBL/GenBank/DDBJ databases">
        <authorList>
            <person name="Huff M."/>
        </authorList>
    </citation>
    <scope>NUCLEOTIDE SEQUENCE</scope>
</reference>
<gene>
    <name evidence="5" type="ORF">FPE_LOCUS9793</name>
</gene>